<dbReference type="Proteomes" id="UP001230908">
    <property type="component" value="Unassembled WGS sequence"/>
</dbReference>
<evidence type="ECO:0000259" key="2">
    <source>
        <dbReference type="Pfam" id="PF00303"/>
    </source>
</evidence>
<reference evidence="3 4" key="1">
    <citation type="submission" date="2023-08" db="EMBL/GenBank/DDBJ databases">
        <title>Phytohabitans sansha sp. nov., isolated from marine sediment.</title>
        <authorList>
            <person name="Zhao Y."/>
            <person name="Yi K."/>
        </authorList>
    </citation>
    <scope>NUCLEOTIDE SEQUENCE [LARGE SCALE GENOMIC DNA]</scope>
    <source>
        <strain evidence="3 4">ZYX-F-186</strain>
    </source>
</reference>
<dbReference type="EMBL" id="JAVHUY010000002">
    <property type="protein sequence ID" value="MDQ7903510.1"/>
    <property type="molecule type" value="Genomic_DNA"/>
</dbReference>
<dbReference type="Pfam" id="PF00303">
    <property type="entry name" value="Thymidylat_synt"/>
    <property type="match status" value="1"/>
</dbReference>
<keyword evidence="4" id="KW-1185">Reference proteome</keyword>
<proteinExistence type="predicted"/>
<dbReference type="Gene3D" id="3.30.572.10">
    <property type="entry name" value="Thymidylate synthase/dCMP hydroxymethylase domain"/>
    <property type="match status" value="1"/>
</dbReference>
<evidence type="ECO:0000256" key="1">
    <source>
        <dbReference type="ARBA" id="ARBA00022679"/>
    </source>
</evidence>
<keyword evidence="1" id="KW-0808">Transferase</keyword>
<feature type="domain" description="Thymidylate synthase/dCMP hydroxymethylase" evidence="2">
    <location>
        <begin position="2"/>
        <end position="61"/>
    </location>
</feature>
<dbReference type="InterPro" id="IPR036926">
    <property type="entry name" value="Thymidate_synth/dCMP_Mease_sf"/>
</dbReference>
<protein>
    <submittedName>
        <fullName evidence="3">Thymidylate synthase</fullName>
    </submittedName>
</protein>
<name>A0ABU0Z8X7_9ACTN</name>
<dbReference type="SUPFAM" id="SSF55831">
    <property type="entry name" value="Thymidylate synthase/dCMP hydroxymethylase"/>
    <property type="match status" value="1"/>
</dbReference>
<comment type="caution">
    <text evidence="3">The sequence shown here is derived from an EMBL/GenBank/DDBJ whole genome shotgun (WGS) entry which is preliminary data.</text>
</comment>
<sequence>MHTTVRSNDIWLALPYDLFTATLLHELMAGWLGVELGAYHHHVDSPHLYAKHTDAAALPTQPSPAMAALAAPHDRLTDFHSDSVLMATSAAKITR</sequence>
<dbReference type="InterPro" id="IPR023451">
    <property type="entry name" value="Thymidate_synth/dCMP_Mease_dom"/>
</dbReference>
<dbReference type="RefSeq" id="WP_308710776.1">
    <property type="nucleotide sequence ID" value="NZ_JAVHUY010000002.1"/>
</dbReference>
<evidence type="ECO:0000313" key="4">
    <source>
        <dbReference type="Proteomes" id="UP001230908"/>
    </source>
</evidence>
<organism evidence="3 4">
    <name type="scientific">Phytohabitans maris</name>
    <dbReference type="NCBI Taxonomy" id="3071409"/>
    <lineage>
        <taxon>Bacteria</taxon>
        <taxon>Bacillati</taxon>
        <taxon>Actinomycetota</taxon>
        <taxon>Actinomycetes</taxon>
        <taxon>Micromonosporales</taxon>
        <taxon>Micromonosporaceae</taxon>
    </lineage>
</organism>
<evidence type="ECO:0000313" key="3">
    <source>
        <dbReference type="EMBL" id="MDQ7903510.1"/>
    </source>
</evidence>
<accession>A0ABU0Z8X7</accession>
<gene>
    <name evidence="3" type="ORF">RB614_03150</name>
</gene>